<comment type="caution">
    <text evidence="3">The sequence shown here is derived from an EMBL/GenBank/DDBJ whole genome shotgun (WGS) entry which is preliminary data.</text>
</comment>
<proteinExistence type="predicted"/>
<feature type="short sequence motif" description="Histidine triad motif" evidence="1">
    <location>
        <begin position="93"/>
        <end position="97"/>
    </location>
</feature>
<dbReference type="Gene3D" id="3.30.428.10">
    <property type="entry name" value="HIT-like"/>
    <property type="match status" value="1"/>
</dbReference>
<dbReference type="InterPro" id="IPR011146">
    <property type="entry name" value="HIT-like"/>
</dbReference>
<keyword evidence="4" id="KW-1185">Reference proteome</keyword>
<dbReference type="Proteomes" id="UP000297454">
    <property type="component" value="Unassembled WGS sequence"/>
</dbReference>
<dbReference type="GO" id="GO:0003824">
    <property type="term" value="F:catalytic activity"/>
    <property type="evidence" value="ECO:0007669"/>
    <property type="project" value="InterPro"/>
</dbReference>
<name>A0A4R9C2C3_9FIRM</name>
<dbReference type="RefSeq" id="WP_134744595.1">
    <property type="nucleotide sequence ID" value="NZ_CP119761.1"/>
</dbReference>
<evidence type="ECO:0000313" key="4">
    <source>
        <dbReference type="Proteomes" id="UP000297454"/>
    </source>
</evidence>
<sequence>MCLICERIKIIEDGTNPYFVKELNTGYVVLGDHQYFKGYTIFICKYHKNEIFELDRDYKIKYLEEVSIVAEAVSNAFQCEKMNYELLGNGDPHLHWHLFPRNNGDLGEYGHNGKGPVWWIQMEKMYDDSNRPTDMELDKMKQKLLFELNKLI</sequence>
<dbReference type="SUPFAM" id="SSF54197">
    <property type="entry name" value="HIT-like"/>
    <property type="match status" value="1"/>
</dbReference>
<dbReference type="PROSITE" id="PS51084">
    <property type="entry name" value="HIT_2"/>
    <property type="match status" value="1"/>
</dbReference>
<evidence type="ECO:0000313" key="3">
    <source>
        <dbReference type="EMBL" id="TFF67103.1"/>
    </source>
</evidence>
<evidence type="ECO:0000256" key="1">
    <source>
        <dbReference type="PROSITE-ProRule" id="PRU00464"/>
    </source>
</evidence>
<accession>A0A4R9C2C3</accession>
<protein>
    <submittedName>
        <fullName evidence="3">HIT family protein</fullName>
    </submittedName>
</protein>
<feature type="domain" description="HIT" evidence="2">
    <location>
        <begin position="6"/>
        <end position="108"/>
    </location>
</feature>
<reference evidence="3 4" key="1">
    <citation type="submission" date="2019-01" db="EMBL/GenBank/DDBJ databases">
        <title>Draft Genome Sequences of Helcococcus ovis Strains Isolated from the Uterus and Vagina of Dairy Cows with Metritis.</title>
        <authorList>
            <person name="Cunha F."/>
            <person name="Jeon S.J."/>
            <person name="Kutzer P."/>
            <person name="Galvao K.N."/>
        </authorList>
    </citation>
    <scope>NUCLEOTIDE SEQUENCE [LARGE SCALE GENOMIC DNA]</scope>
    <source>
        <strain evidence="3 4">KG-37</strain>
    </source>
</reference>
<organism evidence="3 4">
    <name type="scientific">Helcococcus ovis</name>
    <dbReference type="NCBI Taxonomy" id="72026"/>
    <lineage>
        <taxon>Bacteria</taxon>
        <taxon>Bacillati</taxon>
        <taxon>Bacillota</taxon>
        <taxon>Tissierellia</taxon>
        <taxon>Tissierellales</taxon>
        <taxon>Peptoniphilaceae</taxon>
        <taxon>Helcococcus</taxon>
    </lineage>
</organism>
<dbReference type="EMBL" id="SCFR01000004">
    <property type="protein sequence ID" value="TFF67103.1"/>
    <property type="molecule type" value="Genomic_DNA"/>
</dbReference>
<evidence type="ECO:0000259" key="2">
    <source>
        <dbReference type="PROSITE" id="PS51084"/>
    </source>
</evidence>
<dbReference type="InterPro" id="IPR036265">
    <property type="entry name" value="HIT-like_sf"/>
</dbReference>
<dbReference type="AlphaFoldDB" id="A0A4R9C2C3"/>
<dbReference type="Pfam" id="PF01230">
    <property type="entry name" value="HIT"/>
    <property type="match status" value="1"/>
</dbReference>
<gene>
    <name evidence="3" type="ORF">EQF91_01705</name>
</gene>